<protein>
    <submittedName>
        <fullName evidence="3">Tripartite tricarboxylate transporter substrate binding protein</fullName>
    </submittedName>
</protein>
<gene>
    <name evidence="3" type="ORF">Q2T77_30870</name>
</gene>
<name>A0ABT8SCP6_9BURK</name>
<dbReference type="InterPro" id="IPR005064">
    <property type="entry name" value="BUG"/>
</dbReference>
<dbReference type="EMBL" id="JAUKVY010000030">
    <property type="protein sequence ID" value="MDO1536684.1"/>
    <property type="molecule type" value="Genomic_DNA"/>
</dbReference>
<comment type="similarity">
    <text evidence="1">Belongs to the UPF0065 (bug) family.</text>
</comment>
<dbReference type="PANTHER" id="PTHR42928">
    <property type="entry name" value="TRICARBOXYLATE-BINDING PROTEIN"/>
    <property type="match status" value="1"/>
</dbReference>
<evidence type="ECO:0000256" key="2">
    <source>
        <dbReference type="SAM" id="SignalP"/>
    </source>
</evidence>
<keyword evidence="4" id="KW-1185">Reference proteome</keyword>
<evidence type="ECO:0000256" key="1">
    <source>
        <dbReference type="ARBA" id="ARBA00006987"/>
    </source>
</evidence>
<sequence>MRQIRRILIGALLSLCALHAVAQSDAAKARLKALKPGDYPTHPIELSVGYAAGGGMDIVARLVAQKFQDYTGETLIINNRPGAGGLLFHRWILTQAAANGYFIGVANNVIIDDSLLRSEGKWSYRDADNLAFINLEPVLWFASTTGRFKDRSLADIIQAAKNEPSSVRVATVSATMLEMLAEQVEQKASIQLMKVPYNSGKPSLAALMGNHIDISFGFIGEVQGLEDKLRPIGVASETPLPALPEVPTFNAVLGAKDVNWLMWRYVMAPKGLPVDRKNWLVACFSEVMKDRQLNAELEKLGGIPNPNIDTPQRVSAELDRMASAERSFYVQTGRLK</sequence>
<reference evidence="3" key="1">
    <citation type="submission" date="2023-06" db="EMBL/GenBank/DDBJ databases">
        <authorList>
            <person name="Jiang Y."/>
            <person name="Liu Q."/>
        </authorList>
    </citation>
    <scope>NUCLEOTIDE SEQUENCE</scope>
    <source>
        <strain evidence="3">CGMCC 1.12090</strain>
    </source>
</reference>
<dbReference type="PIRSF" id="PIRSF017082">
    <property type="entry name" value="YflP"/>
    <property type="match status" value="1"/>
</dbReference>
<feature type="signal peptide" evidence="2">
    <location>
        <begin position="1"/>
        <end position="22"/>
    </location>
</feature>
<dbReference type="RefSeq" id="WP_301814836.1">
    <property type="nucleotide sequence ID" value="NZ_JAUJZH010000030.1"/>
</dbReference>
<accession>A0ABT8SCP6</accession>
<evidence type="ECO:0000313" key="3">
    <source>
        <dbReference type="EMBL" id="MDO1536684.1"/>
    </source>
</evidence>
<dbReference type="Gene3D" id="3.40.190.150">
    <property type="entry name" value="Bordetella uptake gene, domain 1"/>
    <property type="match status" value="1"/>
</dbReference>
<dbReference type="InterPro" id="IPR042100">
    <property type="entry name" value="Bug_dom1"/>
</dbReference>
<evidence type="ECO:0000313" key="4">
    <source>
        <dbReference type="Proteomes" id="UP001169027"/>
    </source>
</evidence>
<proteinExistence type="inferred from homology"/>
<comment type="caution">
    <text evidence="3">The sequence shown here is derived from an EMBL/GenBank/DDBJ whole genome shotgun (WGS) entry which is preliminary data.</text>
</comment>
<dbReference type="Gene3D" id="3.40.190.10">
    <property type="entry name" value="Periplasmic binding protein-like II"/>
    <property type="match status" value="1"/>
</dbReference>
<keyword evidence="2" id="KW-0732">Signal</keyword>
<dbReference type="CDD" id="cd07012">
    <property type="entry name" value="PBP2_Bug_TTT"/>
    <property type="match status" value="1"/>
</dbReference>
<organism evidence="3 4">
    <name type="scientific">Variovorax ginsengisoli</name>
    <dbReference type="NCBI Taxonomy" id="363844"/>
    <lineage>
        <taxon>Bacteria</taxon>
        <taxon>Pseudomonadati</taxon>
        <taxon>Pseudomonadota</taxon>
        <taxon>Betaproteobacteria</taxon>
        <taxon>Burkholderiales</taxon>
        <taxon>Comamonadaceae</taxon>
        <taxon>Variovorax</taxon>
    </lineage>
</organism>
<dbReference type="PANTHER" id="PTHR42928:SF5">
    <property type="entry name" value="BLR1237 PROTEIN"/>
    <property type="match status" value="1"/>
</dbReference>
<dbReference type="Pfam" id="PF03401">
    <property type="entry name" value="TctC"/>
    <property type="match status" value="1"/>
</dbReference>
<feature type="chain" id="PRO_5047335323" evidence="2">
    <location>
        <begin position="23"/>
        <end position="336"/>
    </location>
</feature>
<dbReference type="Proteomes" id="UP001169027">
    <property type="component" value="Unassembled WGS sequence"/>
</dbReference>